<dbReference type="Pfam" id="PF09605">
    <property type="entry name" value="Trep_Strep"/>
    <property type="match status" value="1"/>
</dbReference>
<keyword evidence="4" id="KW-1185">Reference proteome</keyword>
<keyword evidence="2" id="KW-1133">Transmembrane helix</keyword>
<feature type="transmembrane region" description="Helical" evidence="2">
    <location>
        <begin position="87"/>
        <end position="114"/>
    </location>
</feature>
<dbReference type="Proteomes" id="UP000198324">
    <property type="component" value="Unassembled WGS sequence"/>
</dbReference>
<feature type="region of interest" description="Disordered" evidence="1">
    <location>
        <begin position="1"/>
        <end position="23"/>
    </location>
</feature>
<protein>
    <submittedName>
        <fullName evidence="3">Energy-coupling factor transport system substrate-specific component</fullName>
    </submittedName>
</protein>
<organism evidence="3 4">
    <name type="scientific">Humidesulfovibrio mexicanus</name>
    <dbReference type="NCBI Taxonomy" id="147047"/>
    <lineage>
        <taxon>Bacteria</taxon>
        <taxon>Pseudomonadati</taxon>
        <taxon>Thermodesulfobacteriota</taxon>
        <taxon>Desulfovibrionia</taxon>
        <taxon>Desulfovibrionales</taxon>
        <taxon>Desulfovibrionaceae</taxon>
        <taxon>Humidesulfovibrio</taxon>
    </lineage>
</organism>
<keyword evidence="2" id="KW-0812">Transmembrane</keyword>
<feature type="transmembrane region" description="Helical" evidence="2">
    <location>
        <begin position="63"/>
        <end position="81"/>
    </location>
</feature>
<reference evidence="3 4" key="1">
    <citation type="submission" date="2017-06" db="EMBL/GenBank/DDBJ databases">
        <authorList>
            <person name="Kim H.J."/>
            <person name="Triplett B.A."/>
        </authorList>
    </citation>
    <scope>NUCLEOTIDE SEQUENCE [LARGE SCALE GENOMIC DNA]</scope>
    <source>
        <strain evidence="3 4">DSM 13116</strain>
    </source>
</reference>
<evidence type="ECO:0000313" key="4">
    <source>
        <dbReference type="Proteomes" id="UP000198324"/>
    </source>
</evidence>
<feature type="transmembrane region" description="Helical" evidence="2">
    <location>
        <begin position="34"/>
        <end position="56"/>
    </location>
</feature>
<accession>A0A239BJH2</accession>
<gene>
    <name evidence="3" type="ORF">SAMN04488503_2592</name>
</gene>
<proteinExistence type="predicted"/>
<name>A0A239BJH2_9BACT</name>
<dbReference type="RefSeq" id="WP_235641593.1">
    <property type="nucleotide sequence ID" value="NZ_FZOC01000005.1"/>
</dbReference>
<sequence length="201" mass="20922">MDAQSTMLTAGAASPASADGKRGGLSRRWRVSELITIGIFAAVIKVSSLAIALAGGGMNPVSLMLKNAVFTALLVVLLHKVRVFGTLTLFTLISAVVSLLLMGAGLALLPAMLLAGLASETLVMALGGYGRTVPLLLGVGCYDLLSKGLSLAFSWLMMREQPALMVTSTVMVTVGYAGSLLGLWFGVAFVKELRHAGIVRE</sequence>
<keyword evidence="2" id="KW-0472">Membrane</keyword>
<dbReference type="EMBL" id="FZOC01000005">
    <property type="protein sequence ID" value="SNS07508.1"/>
    <property type="molecule type" value="Genomic_DNA"/>
</dbReference>
<feature type="transmembrane region" description="Helical" evidence="2">
    <location>
        <begin position="163"/>
        <end position="190"/>
    </location>
</feature>
<evidence type="ECO:0000256" key="1">
    <source>
        <dbReference type="SAM" id="MobiDB-lite"/>
    </source>
</evidence>
<dbReference type="AlphaFoldDB" id="A0A239BJH2"/>
<feature type="transmembrane region" description="Helical" evidence="2">
    <location>
        <begin position="135"/>
        <end position="157"/>
    </location>
</feature>
<dbReference type="InterPro" id="IPR011733">
    <property type="entry name" value="CHP02185_IM"/>
</dbReference>
<evidence type="ECO:0000313" key="3">
    <source>
        <dbReference type="EMBL" id="SNS07508.1"/>
    </source>
</evidence>
<evidence type="ECO:0000256" key="2">
    <source>
        <dbReference type="SAM" id="Phobius"/>
    </source>
</evidence>